<sequence>MGTKLESLLSSLGDFFNYVLMIVDLSLDGHAILHG</sequence>
<accession>A0A921R0A9</accession>
<evidence type="ECO:0000313" key="1">
    <source>
        <dbReference type="EMBL" id="KAG0531638.1"/>
    </source>
</evidence>
<dbReference type="Proteomes" id="UP000807115">
    <property type="component" value="Chromosome 4"/>
</dbReference>
<name>A0A921R0A9_SORBI</name>
<reference evidence="1" key="1">
    <citation type="journal article" date="2019" name="BMC Genomics">
        <title>A new reference genome for Sorghum bicolor reveals high levels of sequence similarity between sweet and grain genotypes: implications for the genetics of sugar metabolism.</title>
        <authorList>
            <person name="Cooper E.A."/>
            <person name="Brenton Z.W."/>
            <person name="Flinn B.S."/>
            <person name="Jenkins J."/>
            <person name="Shu S."/>
            <person name="Flowers D."/>
            <person name="Luo F."/>
            <person name="Wang Y."/>
            <person name="Xia P."/>
            <person name="Barry K."/>
            <person name="Daum C."/>
            <person name="Lipzen A."/>
            <person name="Yoshinaga Y."/>
            <person name="Schmutz J."/>
            <person name="Saski C."/>
            <person name="Vermerris W."/>
            <person name="Kresovich S."/>
        </authorList>
    </citation>
    <scope>NUCLEOTIDE SEQUENCE</scope>
</reference>
<dbReference type="AlphaFoldDB" id="A0A921R0A9"/>
<reference evidence="1" key="2">
    <citation type="submission" date="2020-10" db="EMBL/GenBank/DDBJ databases">
        <authorList>
            <person name="Cooper E.A."/>
            <person name="Brenton Z.W."/>
            <person name="Flinn B.S."/>
            <person name="Jenkins J."/>
            <person name="Shu S."/>
            <person name="Flowers D."/>
            <person name="Luo F."/>
            <person name="Wang Y."/>
            <person name="Xia P."/>
            <person name="Barry K."/>
            <person name="Daum C."/>
            <person name="Lipzen A."/>
            <person name="Yoshinaga Y."/>
            <person name="Schmutz J."/>
            <person name="Saski C."/>
            <person name="Vermerris W."/>
            <person name="Kresovich S."/>
        </authorList>
    </citation>
    <scope>NUCLEOTIDE SEQUENCE</scope>
</reference>
<organism evidence="1 2">
    <name type="scientific">Sorghum bicolor</name>
    <name type="common">Sorghum</name>
    <name type="synonym">Sorghum vulgare</name>
    <dbReference type="NCBI Taxonomy" id="4558"/>
    <lineage>
        <taxon>Eukaryota</taxon>
        <taxon>Viridiplantae</taxon>
        <taxon>Streptophyta</taxon>
        <taxon>Embryophyta</taxon>
        <taxon>Tracheophyta</taxon>
        <taxon>Spermatophyta</taxon>
        <taxon>Magnoliopsida</taxon>
        <taxon>Liliopsida</taxon>
        <taxon>Poales</taxon>
        <taxon>Poaceae</taxon>
        <taxon>PACMAD clade</taxon>
        <taxon>Panicoideae</taxon>
        <taxon>Andropogonodae</taxon>
        <taxon>Andropogoneae</taxon>
        <taxon>Sorghinae</taxon>
        <taxon>Sorghum</taxon>
    </lineage>
</organism>
<evidence type="ECO:0000313" key="2">
    <source>
        <dbReference type="Proteomes" id="UP000807115"/>
    </source>
</evidence>
<comment type="caution">
    <text evidence="1">The sequence shown here is derived from an EMBL/GenBank/DDBJ whole genome shotgun (WGS) entry which is preliminary data.</text>
</comment>
<protein>
    <submittedName>
        <fullName evidence="1">Uncharacterized protein</fullName>
    </submittedName>
</protein>
<dbReference type="EMBL" id="CM027683">
    <property type="protein sequence ID" value="KAG0531638.1"/>
    <property type="molecule type" value="Genomic_DNA"/>
</dbReference>
<gene>
    <name evidence="1" type="ORF">BDA96_04G039800</name>
</gene>
<proteinExistence type="predicted"/>